<dbReference type="SMART" id="SM00066">
    <property type="entry name" value="GAL4"/>
    <property type="match status" value="1"/>
</dbReference>
<accession>A0A1Y1ZIJ2</accession>
<dbReference type="PANTHER" id="PTHR47785:SF6">
    <property type="entry name" value="ZN(II)2CYS6 TRANSCRIPTION FACTOR (EUROFUNG)"/>
    <property type="match status" value="1"/>
</dbReference>
<organism evidence="4 5">
    <name type="scientific">Clohesyomyces aquaticus</name>
    <dbReference type="NCBI Taxonomy" id="1231657"/>
    <lineage>
        <taxon>Eukaryota</taxon>
        <taxon>Fungi</taxon>
        <taxon>Dikarya</taxon>
        <taxon>Ascomycota</taxon>
        <taxon>Pezizomycotina</taxon>
        <taxon>Dothideomycetes</taxon>
        <taxon>Pleosporomycetidae</taxon>
        <taxon>Pleosporales</taxon>
        <taxon>Lindgomycetaceae</taxon>
        <taxon>Clohesyomyces</taxon>
    </lineage>
</organism>
<dbReference type="OrthoDB" id="6133115at2759"/>
<feature type="compositionally biased region" description="Low complexity" evidence="2">
    <location>
        <begin position="122"/>
        <end position="134"/>
    </location>
</feature>
<dbReference type="PROSITE" id="PS00463">
    <property type="entry name" value="ZN2_CY6_FUNGAL_1"/>
    <property type="match status" value="1"/>
</dbReference>
<dbReference type="PANTHER" id="PTHR47785">
    <property type="entry name" value="ZN(II)2CYS6 TRANSCRIPTION FACTOR (EUROFUNG)-RELATED-RELATED"/>
    <property type="match status" value="1"/>
</dbReference>
<dbReference type="GO" id="GO:0008270">
    <property type="term" value="F:zinc ion binding"/>
    <property type="evidence" value="ECO:0007669"/>
    <property type="project" value="InterPro"/>
</dbReference>
<dbReference type="CDD" id="cd12148">
    <property type="entry name" value="fungal_TF_MHR"/>
    <property type="match status" value="1"/>
</dbReference>
<dbReference type="InterPro" id="IPR036864">
    <property type="entry name" value="Zn2-C6_fun-type_DNA-bd_sf"/>
</dbReference>
<dbReference type="SUPFAM" id="SSF57701">
    <property type="entry name" value="Zn2/Cys6 DNA-binding domain"/>
    <property type="match status" value="1"/>
</dbReference>
<feature type="region of interest" description="Disordered" evidence="2">
    <location>
        <begin position="111"/>
        <end position="150"/>
    </location>
</feature>
<feature type="domain" description="Zn(2)-C6 fungal-type" evidence="3">
    <location>
        <begin position="44"/>
        <end position="74"/>
    </location>
</feature>
<evidence type="ECO:0000313" key="4">
    <source>
        <dbReference type="EMBL" id="ORY10080.1"/>
    </source>
</evidence>
<sequence>MTKRSIEVASESSNPPDREGNGSCDDDPSASSLKKARTFMATLACDTCRVRKTRCDEDRPRCGYCKANNTQCNYPEPRATKKDQSLSVAINAIRRLENKVEDLTTALNTSRIQPQQAFDNRSPLSTVSHSSPSVPQLPNSTANAHARDRGGAQEVGFSPQAVGTPGKSPYAILDIPGRTPISFSQHGVAIWPAVRNILPQAFYSARDSLAKDYVVDLESRRAPLSMATAFPFGQLPDQWLTGLSLSVIKGLSDAYFAVFNRITPVLDKFHFYSSTLGLAVENEFGYDMETCLVLNVLALGCLAVRAHEEGDFALPARLRTFGTGFVQPEWYHLILDDPSGLKFFNEARKRIGFLMCQNDLQAGQFHMLSTLYYAQIVRPIDSWTTVNRAALSCMSILKSAEPIDFDEWEGDMISRLFWNTLMYETILTHELNLPLSGLQDYEADMPLPKFTPYPRSKTSISGLITDDDDSFFNFHFLAQAAHRIILTRVRHSLYSFVEKEGHPTPTVTAEMHHQLEQWRTNLPPALQFSDLDNSDDGPSPAHVIAKAMLRSRFLVAKFHIGRPFLYKALHAPAHTSPGEYAEIREGLKGGMYWPTTMGLCTQMRSALPLKFGWCCQCFGQVLLFHAVARSPDPNVRDTLPEGWRDWVRIMMQLIDGCGQDSPAIAKDAGLLQLL</sequence>
<keyword evidence="5" id="KW-1185">Reference proteome</keyword>
<dbReference type="CDD" id="cd00067">
    <property type="entry name" value="GAL4"/>
    <property type="match status" value="1"/>
</dbReference>
<dbReference type="InterPro" id="IPR001138">
    <property type="entry name" value="Zn2Cys6_DnaBD"/>
</dbReference>
<evidence type="ECO:0000313" key="5">
    <source>
        <dbReference type="Proteomes" id="UP000193144"/>
    </source>
</evidence>
<dbReference type="Pfam" id="PF00172">
    <property type="entry name" value="Zn_clus"/>
    <property type="match status" value="1"/>
</dbReference>
<comment type="caution">
    <text evidence="4">The sequence shown here is derived from an EMBL/GenBank/DDBJ whole genome shotgun (WGS) entry which is preliminary data.</text>
</comment>
<dbReference type="GO" id="GO:0000981">
    <property type="term" value="F:DNA-binding transcription factor activity, RNA polymerase II-specific"/>
    <property type="evidence" value="ECO:0007669"/>
    <property type="project" value="InterPro"/>
</dbReference>
<dbReference type="PROSITE" id="PS50048">
    <property type="entry name" value="ZN2_CY6_FUNGAL_2"/>
    <property type="match status" value="1"/>
</dbReference>
<evidence type="ECO:0000259" key="3">
    <source>
        <dbReference type="PROSITE" id="PS50048"/>
    </source>
</evidence>
<name>A0A1Y1ZIJ2_9PLEO</name>
<evidence type="ECO:0000256" key="2">
    <source>
        <dbReference type="SAM" id="MobiDB-lite"/>
    </source>
</evidence>
<protein>
    <recommendedName>
        <fullName evidence="3">Zn(2)-C6 fungal-type domain-containing protein</fullName>
    </recommendedName>
</protein>
<keyword evidence="1" id="KW-0539">Nucleus</keyword>
<gene>
    <name evidence="4" type="ORF">BCR34DRAFT_540055</name>
</gene>
<dbReference type="Proteomes" id="UP000193144">
    <property type="component" value="Unassembled WGS sequence"/>
</dbReference>
<dbReference type="InterPro" id="IPR053181">
    <property type="entry name" value="EcdB-like_regulator"/>
</dbReference>
<dbReference type="EMBL" id="MCFA01000078">
    <property type="protein sequence ID" value="ORY10080.1"/>
    <property type="molecule type" value="Genomic_DNA"/>
</dbReference>
<dbReference type="Gene3D" id="4.10.240.10">
    <property type="entry name" value="Zn(2)-C6 fungal-type DNA-binding domain"/>
    <property type="match status" value="1"/>
</dbReference>
<dbReference type="STRING" id="1231657.A0A1Y1ZIJ2"/>
<proteinExistence type="predicted"/>
<dbReference type="AlphaFoldDB" id="A0A1Y1ZIJ2"/>
<feature type="region of interest" description="Disordered" evidence="2">
    <location>
        <begin position="1"/>
        <end position="31"/>
    </location>
</feature>
<evidence type="ECO:0000256" key="1">
    <source>
        <dbReference type="ARBA" id="ARBA00023242"/>
    </source>
</evidence>
<reference evidence="4 5" key="1">
    <citation type="submission" date="2016-07" db="EMBL/GenBank/DDBJ databases">
        <title>Pervasive Adenine N6-methylation of Active Genes in Fungi.</title>
        <authorList>
            <consortium name="DOE Joint Genome Institute"/>
            <person name="Mondo S.J."/>
            <person name="Dannebaum R.O."/>
            <person name="Kuo R.C."/>
            <person name="Labutti K."/>
            <person name="Haridas S."/>
            <person name="Kuo A."/>
            <person name="Salamov A."/>
            <person name="Ahrendt S.R."/>
            <person name="Lipzen A."/>
            <person name="Sullivan W."/>
            <person name="Andreopoulos W.B."/>
            <person name="Clum A."/>
            <person name="Lindquist E."/>
            <person name="Daum C."/>
            <person name="Ramamoorthy G.K."/>
            <person name="Gryganskyi A."/>
            <person name="Culley D."/>
            <person name="Magnuson J.K."/>
            <person name="James T.Y."/>
            <person name="O'Malley M.A."/>
            <person name="Stajich J.E."/>
            <person name="Spatafora J.W."/>
            <person name="Visel A."/>
            <person name="Grigoriev I.V."/>
        </authorList>
    </citation>
    <scope>NUCLEOTIDE SEQUENCE [LARGE SCALE GENOMIC DNA]</scope>
    <source>
        <strain evidence="4 5">CBS 115471</strain>
    </source>
</reference>